<sequence length="114" mass="13048">MVRRTVASDPGGTWSKKKGWKKARIKRFDALKERLRGPLHDLQKPGGHIDAMKRSGSYKFLDRVRLGHQLIRDAETANIRWDESCSGPTPYEVTHLVGKAIDAFNEREKQSKPH</sequence>
<reference evidence="2" key="1">
    <citation type="submission" date="2021-01" db="EMBL/GenBank/DDBJ databases">
        <authorList>
            <person name="Corre E."/>
            <person name="Pelletier E."/>
            <person name="Niang G."/>
            <person name="Scheremetjew M."/>
            <person name="Finn R."/>
            <person name="Kale V."/>
            <person name="Holt S."/>
            <person name="Cochrane G."/>
            <person name="Meng A."/>
            <person name="Brown T."/>
            <person name="Cohen L."/>
        </authorList>
    </citation>
    <scope>NUCLEOTIDE SEQUENCE</scope>
    <source>
        <strain evidence="2">CCMP443</strain>
    </source>
</reference>
<accession>A0A6T6UU64</accession>
<dbReference type="AlphaFoldDB" id="A0A6T6UU64"/>
<proteinExistence type="predicted"/>
<dbReference type="EMBL" id="HBFN01019662">
    <property type="protein sequence ID" value="CAD8797824.1"/>
    <property type="molecule type" value="Transcribed_RNA"/>
</dbReference>
<gene>
    <name evidence="1" type="ORF">HTEP1355_LOCUS11464</name>
    <name evidence="2" type="ORF">HTEP1355_LOCUS11465</name>
</gene>
<evidence type="ECO:0000313" key="1">
    <source>
        <dbReference type="EMBL" id="CAD8797823.1"/>
    </source>
</evidence>
<name>A0A6T6UU64_9CRYP</name>
<protein>
    <submittedName>
        <fullName evidence="2">Uncharacterized protein</fullName>
    </submittedName>
</protein>
<organism evidence="2">
    <name type="scientific">Hemiselmis tepida</name>
    <dbReference type="NCBI Taxonomy" id="464990"/>
    <lineage>
        <taxon>Eukaryota</taxon>
        <taxon>Cryptophyceae</taxon>
        <taxon>Cryptomonadales</taxon>
        <taxon>Hemiselmidaceae</taxon>
        <taxon>Hemiselmis</taxon>
    </lineage>
</organism>
<dbReference type="EMBL" id="HBFN01019661">
    <property type="protein sequence ID" value="CAD8797823.1"/>
    <property type="molecule type" value="Transcribed_RNA"/>
</dbReference>
<evidence type="ECO:0000313" key="2">
    <source>
        <dbReference type="EMBL" id="CAD8797824.1"/>
    </source>
</evidence>